<evidence type="ECO:0000256" key="13">
    <source>
        <dbReference type="SAM" id="MobiDB-lite"/>
    </source>
</evidence>
<feature type="compositionally biased region" description="Acidic residues" evidence="13">
    <location>
        <begin position="145"/>
        <end position="161"/>
    </location>
</feature>
<dbReference type="PANTHER" id="PTHR18937">
    <property type="entry name" value="STRUCTURAL MAINTENANCE OF CHROMOSOMES SMC FAMILY MEMBER"/>
    <property type="match status" value="1"/>
</dbReference>
<reference evidence="17" key="1">
    <citation type="submission" date="2010-11" db="EMBL/GenBank/DDBJ databases">
        <title>The genome sequence of Microbotryum violaceum strain p1A1 Lamole.</title>
        <authorList>
            <person name="Cuomo C."/>
            <person name="Perlin M."/>
            <person name="Young S.K."/>
            <person name="Zeng Q."/>
            <person name="Gargeya S."/>
            <person name="Alvarado L."/>
            <person name="Berlin A."/>
            <person name="Chapman S.B."/>
            <person name="Chen Z."/>
            <person name="Freedman E."/>
            <person name="Gellesch M."/>
            <person name="Goldberg J."/>
            <person name="Griggs A."/>
            <person name="Gujja S."/>
            <person name="Heilman E."/>
            <person name="Heiman D."/>
            <person name="Howarth C."/>
            <person name="Mehta T."/>
            <person name="Neiman D."/>
            <person name="Pearson M."/>
            <person name="Roberts A."/>
            <person name="Saif S."/>
            <person name="Shea T."/>
            <person name="Shenoy N."/>
            <person name="Sisk P."/>
            <person name="Stolte C."/>
            <person name="Sykes S."/>
            <person name="White J."/>
            <person name="Yandava C."/>
            <person name="Haas B."/>
            <person name="Nusbaum C."/>
            <person name="Birren B."/>
        </authorList>
    </citation>
    <scope>NUCLEOTIDE SEQUENCE [LARGE SCALE GENOMIC DNA]</scope>
    <source>
        <strain evidence="17">p1A1 Lamole</strain>
    </source>
</reference>
<keyword evidence="11" id="KW-0131">Cell cycle</keyword>
<dbReference type="FunCoup" id="U5H4B5">
    <property type="interactions" value="381"/>
</dbReference>
<reference evidence="16" key="4">
    <citation type="submission" date="2015-06" db="UniProtKB">
        <authorList>
            <consortium name="EnsemblFungi"/>
        </authorList>
    </citation>
    <scope>IDENTIFICATION</scope>
</reference>
<evidence type="ECO:0000256" key="10">
    <source>
        <dbReference type="ARBA" id="ARBA00023242"/>
    </source>
</evidence>
<feature type="compositionally biased region" description="Low complexity" evidence="13">
    <location>
        <begin position="224"/>
        <end position="237"/>
    </location>
</feature>
<dbReference type="EMBL" id="AEIJ01000217">
    <property type="status" value="NOT_ANNOTATED_CDS"/>
    <property type="molecule type" value="Genomic_DNA"/>
</dbReference>
<evidence type="ECO:0000313" key="15">
    <source>
        <dbReference type="EMBL" id="KDE07484.1"/>
    </source>
</evidence>
<evidence type="ECO:0000256" key="8">
    <source>
        <dbReference type="ARBA" id="ARBA00023054"/>
    </source>
</evidence>
<gene>
    <name evidence="15" type="ORF">MVLG_02159</name>
</gene>
<dbReference type="Gene3D" id="3.40.50.300">
    <property type="entry name" value="P-loop containing nucleotide triphosphate hydrolases"/>
    <property type="match status" value="2"/>
</dbReference>
<dbReference type="InterPro" id="IPR036277">
    <property type="entry name" value="SMC_hinge_sf"/>
</dbReference>
<dbReference type="Pfam" id="PF06470">
    <property type="entry name" value="SMC_hinge"/>
    <property type="match status" value="1"/>
</dbReference>
<dbReference type="FunFam" id="3.40.50.300:FF:000481">
    <property type="entry name" value="Structural maintenance of chromosomes 4"/>
    <property type="match status" value="1"/>
</dbReference>
<evidence type="ECO:0000256" key="7">
    <source>
        <dbReference type="ARBA" id="ARBA00022840"/>
    </source>
</evidence>
<keyword evidence="7" id="KW-0067">ATP-binding</keyword>
<dbReference type="Gene3D" id="1.20.5.340">
    <property type="match status" value="1"/>
</dbReference>
<evidence type="ECO:0000313" key="16">
    <source>
        <dbReference type="EnsemblFungi" id="MVLG_02159T0"/>
    </source>
</evidence>
<feature type="compositionally biased region" description="Basic residues" evidence="13">
    <location>
        <begin position="409"/>
        <end position="421"/>
    </location>
</feature>
<evidence type="ECO:0000313" key="17">
    <source>
        <dbReference type="Proteomes" id="UP000017200"/>
    </source>
</evidence>
<dbReference type="InterPro" id="IPR027417">
    <property type="entry name" value="P-loop_NTPase"/>
</dbReference>
<sequence length="1589" mass="175714">MPPRRKAAAVVKQEEESSDDSVPQPPTSRGGRASRTVASTSSVTGNKQAASTSSRARSARSTRGKKNVVESEEESEEEEVEGDKQDQEEEAQHVQPVAKKATTGGRRAETRRSTNSTTSASGSSKATTGSKTRTSRQSAKVEKMPDEEEAADDHFDVEEEDVKPTIPAKRAAAAPAQGRGKKVAPSIVSDEASEAEQELVESVEEDEAEAEEVGSENEVEADEATLPAAAQAQALDEPVVEGAVKDADEDGEEATQRPPPSQASRSSATPAPTAYDLAAQARAAALNHAALEKQREKEREGKPRLVIHQLVLEDFKSYRGRGVIGPFHKSFSSIVGPNGSGKSNTIDALLFVFGYRATKMRQGKLSELIHNSGVVVPEESSTNPLAPTQDEADGVEYEDDESDDDGSLGKKKGGKKGKGKKKDANYGAAQEGLIGSCTVEVWFREIIDLPGRDDFTVVPNSQLIVARTAYRNNSSRYTINGKVSSFTEVQTLLKARGIDLDHKRFLILQGEVESIAQMKPKGATEHDEGLLEYLEDIIGTSKYKPEIEAANVEVERLNDARGIQLNRVKLVEREKGALESRKKECDSYLRDQNELVHNNSALFQVNIHQASYNAEIHTAELQEAQSGFNAELEDQTGTKEEVEALQHEYNEMVKDCKDTEKATAEIVKHLAVLDRADVQRQEKKKSMVTKVKKLKKVLEEEGHLRSEAETWVKNHSDTITRVGGEMEKMESLLEKEELELEKVRDSLKGKTEVFSAQIETLQTELQPWAEQIGAKQAAINLAQNERDMLVEKGDTVRIAIEEAEASIHKLRSDDETKSGRLAELKAEKAEVEAQIAKAQSDINAMQSRDAKLRERATAARQRSDEAKASQSASRSQGDTLATLTKLKDQGRLPGFHGRLGNLGRIDDKFDVAVSTACGGLDNIITDTVVVAQQCIDVVRKNQLGRVNVMALEKIKARQMDKIATPENVPRLFDLITPKEARFAPCFFQLLQNTLVANDLEQGKRIAYGKQRWRVVTLDGQLFETTGTMSGGGGRPARGKMSSKIVADEFTPEVVARCEKEREASSEALRVFTEDRSKAERELSTLRKRLPEVDMAIDKIKMDVKASDKRIAEATARLKELKTQSKPEAGDLKKIEQLDKEIASLSMDLENLKSETKGIETQITALQNKILEVGGVRLRGQQTKVQDLKSQIDLANERLTKAEVGKAKSEKDAAKLTKSIGANQKGLEAAQQELEELVQQMQGGDEEVSAVRDAVAKAQAVLESKTDELAEMKRTLDAQIEIMTQFRKREMELKQQVDQHTKLLKEANNAIEYWSEKVANLVLNEINEDDDDDEEGEAGEGAVREKPPRPETELHQYSDEEIAELDVKVLKAKISALEERIARSTLDLSVLKEYARREKEFMQRAADLDAVTKERDAAKQLADDLRSQRLREFMGGFGIISMKLKEMYQMITLGGNAELELVDSLDPFSEGIIFSVMPPKKSWKNISNLSGGEKTLSSLALVFALHVFKPTPLYFMDEIDAALDFRNVSIVANYIKDRTKNAQFIIISLRNNMFELSSRLIGIYKVANQTRSVAIDNKELAQIQMVPATA</sequence>
<evidence type="ECO:0000259" key="14">
    <source>
        <dbReference type="SMART" id="SM00968"/>
    </source>
</evidence>
<feature type="compositionally biased region" description="Acidic residues" evidence="13">
    <location>
        <begin position="191"/>
        <end position="223"/>
    </location>
</feature>
<dbReference type="STRING" id="683840.U5H4B5"/>
<feature type="domain" description="SMC hinge" evidence="14">
    <location>
        <begin position="893"/>
        <end position="1006"/>
    </location>
</feature>
<reference evidence="15" key="2">
    <citation type="submission" date="2010-11" db="EMBL/GenBank/DDBJ databases">
        <authorList>
            <consortium name="The Broad Institute Genome Sequencing Platform"/>
            <person name="Earl A."/>
            <person name="Ward D."/>
            <person name="Feldgarden M."/>
            <person name="Gevers D."/>
            <person name="Butler R."/>
            <person name="Young S.K."/>
            <person name="Zeng Q."/>
            <person name="Gargeya S."/>
            <person name="Fitzgerald M."/>
            <person name="Haas B."/>
            <person name="Abouelleil A."/>
            <person name="Alvarado L."/>
            <person name="Arachchi H.M."/>
            <person name="Berlin A."/>
            <person name="Brown A."/>
            <person name="Chapman S.B."/>
            <person name="Chen Z."/>
            <person name="Dunbar C."/>
            <person name="Freedman E."/>
            <person name="Gearin G."/>
            <person name="Gellesch M."/>
            <person name="Goldberg J."/>
            <person name="Griggs A."/>
            <person name="Gujja S."/>
            <person name="Heilman E."/>
            <person name="Heiman D."/>
            <person name="Howarth C."/>
            <person name="Larson L."/>
            <person name="Lui A."/>
            <person name="MacDonald P.J.P."/>
            <person name="Mehta T."/>
            <person name="Montmayeur A."/>
            <person name="Murphy C."/>
            <person name="Neiman D."/>
            <person name="Pearson M."/>
            <person name="Priest M."/>
            <person name="Roberts A."/>
            <person name="Saif S."/>
            <person name="Shea T."/>
            <person name="Shenoy N."/>
            <person name="Sisk P."/>
            <person name="Stolte C."/>
            <person name="Sykes S."/>
            <person name="White J."/>
            <person name="Yandava C."/>
            <person name="Wortman J."/>
            <person name="Nusbaum C."/>
            <person name="Birren B."/>
        </authorList>
    </citation>
    <scope>NUCLEOTIDE SEQUENCE</scope>
    <source>
        <strain evidence="15">P1A1 Lamole</strain>
    </source>
</reference>
<dbReference type="HOGENOM" id="CLU_001042_4_1_1"/>
<dbReference type="GO" id="GO:0007076">
    <property type="term" value="P:mitotic chromosome condensation"/>
    <property type="evidence" value="ECO:0007669"/>
    <property type="project" value="UniProtKB-ARBA"/>
</dbReference>
<feature type="compositionally biased region" description="Low complexity" evidence="13">
    <location>
        <begin position="31"/>
        <end position="56"/>
    </location>
</feature>
<dbReference type="SMART" id="SM00968">
    <property type="entry name" value="SMC_hinge"/>
    <property type="match status" value="1"/>
</dbReference>
<dbReference type="InterPro" id="IPR003395">
    <property type="entry name" value="RecF/RecN/SMC_N"/>
</dbReference>
<evidence type="ECO:0000256" key="11">
    <source>
        <dbReference type="ARBA" id="ARBA00023306"/>
    </source>
</evidence>
<feature type="compositionally biased region" description="Polar residues" evidence="13">
    <location>
        <begin position="868"/>
        <end position="878"/>
    </location>
</feature>
<evidence type="ECO:0000256" key="9">
    <source>
        <dbReference type="ARBA" id="ARBA00023067"/>
    </source>
</evidence>
<feature type="region of interest" description="Disordered" evidence="13">
    <location>
        <begin position="376"/>
        <end position="425"/>
    </location>
</feature>
<dbReference type="OMA" id="CPALDNM"/>
<dbReference type="InParanoid" id="U5H4B5"/>
<dbReference type="InterPro" id="IPR010935">
    <property type="entry name" value="SMC_hinge"/>
</dbReference>
<dbReference type="SUPFAM" id="SSF75553">
    <property type="entry name" value="Smc hinge domain"/>
    <property type="match status" value="1"/>
</dbReference>
<feature type="coiled-coil region" evidence="12">
    <location>
        <begin position="1359"/>
        <end position="1427"/>
    </location>
</feature>
<keyword evidence="17" id="KW-1185">Reference proteome</keyword>
<feature type="compositionally biased region" description="Basic and acidic residues" evidence="13">
    <location>
        <begin position="1341"/>
        <end position="1351"/>
    </location>
</feature>
<keyword evidence="4" id="KW-0132">Cell division</keyword>
<dbReference type="PANTHER" id="PTHR18937:SF172">
    <property type="entry name" value="STRUCTURAL MAINTENANCE OF CHROMOSOMES PROTEIN"/>
    <property type="match status" value="1"/>
</dbReference>
<evidence type="ECO:0000256" key="1">
    <source>
        <dbReference type="ARBA" id="ARBA00004123"/>
    </source>
</evidence>
<keyword evidence="6" id="KW-0498">Mitosis</keyword>
<feature type="coiled-coil region" evidence="12">
    <location>
        <begin position="1068"/>
        <end position="1309"/>
    </location>
</feature>
<feature type="compositionally biased region" description="Basic residues" evidence="13">
    <location>
        <begin position="57"/>
        <end position="66"/>
    </location>
</feature>
<evidence type="ECO:0000256" key="6">
    <source>
        <dbReference type="ARBA" id="ARBA00022776"/>
    </source>
</evidence>
<dbReference type="Pfam" id="PF02463">
    <property type="entry name" value="SMC_N"/>
    <property type="match status" value="2"/>
</dbReference>
<accession>U5H4B5</accession>
<dbReference type="Proteomes" id="UP000017200">
    <property type="component" value="Unassembled WGS sequence"/>
</dbReference>
<proteinExistence type="inferred from homology"/>
<keyword evidence="8 12" id="KW-0175">Coiled coil</keyword>
<evidence type="ECO:0000256" key="12">
    <source>
        <dbReference type="SAM" id="Coils"/>
    </source>
</evidence>
<dbReference type="EMBL" id="GL541658">
    <property type="protein sequence ID" value="KDE07484.1"/>
    <property type="molecule type" value="Genomic_DNA"/>
</dbReference>
<feature type="compositionally biased region" description="Low complexity" evidence="13">
    <location>
        <begin position="113"/>
        <end position="136"/>
    </location>
</feature>
<feature type="compositionally biased region" description="Acidic residues" evidence="13">
    <location>
        <begin position="1327"/>
        <end position="1337"/>
    </location>
</feature>
<organism evidence="15">
    <name type="scientific">Microbotryum lychnidis-dioicae (strain p1A1 Lamole / MvSl-1064)</name>
    <name type="common">Anther smut fungus</name>
    <dbReference type="NCBI Taxonomy" id="683840"/>
    <lineage>
        <taxon>Eukaryota</taxon>
        <taxon>Fungi</taxon>
        <taxon>Dikarya</taxon>
        <taxon>Basidiomycota</taxon>
        <taxon>Pucciniomycotina</taxon>
        <taxon>Microbotryomycetes</taxon>
        <taxon>Microbotryales</taxon>
        <taxon>Microbotryaceae</taxon>
        <taxon>Microbotryum</taxon>
    </lineage>
</organism>
<protein>
    <recommendedName>
        <fullName evidence="3">Structural maintenance of chromosomes protein 4</fullName>
    </recommendedName>
</protein>
<feature type="region of interest" description="Disordered" evidence="13">
    <location>
        <begin position="1327"/>
        <end position="1351"/>
    </location>
</feature>
<dbReference type="GO" id="GO:0051301">
    <property type="term" value="P:cell division"/>
    <property type="evidence" value="ECO:0007669"/>
    <property type="project" value="UniProtKB-KW"/>
</dbReference>
<feature type="compositionally biased region" description="Basic and acidic residues" evidence="13">
    <location>
        <begin position="848"/>
        <end position="867"/>
    </location>
</feature>
<keyword evidence="10" id="KW-0539">Nucleus</keyword>
<evidence type="ECO:0000256" key="3">
    <source>
        <dbReference type="ARBA" id="ARBA00018693"/>
    </source>
</evidence>
<dbReference type="Gene3D" id="3.30.70.1620">
    <property type="match status" value="1"/>
</dbReference>
<name>U5H4B5_USTV1</name>
<feature type="compositionally biased region" description="Acidic residues" evidence="13">
    <location>
        <begin position="390"/>
        <end position="406"/>
    </location>
</feature>
<feature type="compositionally biased region" description="Low complexity" evidence="13">
    <location>
        <begin position="167"/>
        <end position="178"/>
    </location>
</feature>
<comment type="similarity">
    <text evidence="2">Belongs to the SMC family. SMC4 subfamily.</text>
</comment>
<keyword evidence="9" id="KW-0226">DNA condensation</keyword>
<evidence type="ECO:0000256" key="5">
    <source>
        <dbReference type="ARBA" id="ARBA00022741"/>
    </source>
</evidence>
<feature type="region of interest" description="Disordered" evidence="13">
    <location>
        <begin position="842"/>
        <end position="878"/>
    </location>
</feature>
<feature type="compositionally biased region" description="Low complexity" evidence="13">
    <location>
        <begin position="262"/>
        <end position="271"/>
    </location>
</feature>
<evidence type="ECO:0000256" key="2">
    <source>
        <dbReference type="ARBA" id="ARBA00006005"/>
    </source>
</evidence>
<dbReference type="EnsemblFungi" id="MVLG_02159T0">
    <property type="protein sequence ID" value="MVLG_02159T0"/>
    <property type="gene ID" value="MVLG_02159"/>
</dbReference>
<dbReference type="GO" id="GO:0005524">
    <property type="term" value="F:ATP binding"/>
    <property type="evidence" value="ECO:0007669"/>
    <property type="project" value="UniProtKB-KW"/>
</dbReference>
<dbReference type="OrthoDB" id="5575062at2759"/>
<dbReference type="SUPFAM" id="SSF52540">
    <property type="entry name" value="P-loop containing nucleoside triphosphate hydrolases"/>
    <property type="match status" value="1"/>
</dbReference>
<feature type="compositionally biased region" description="Acidic residues" evidence="13">
    <location>
        <begin position="70"/>
        <end position="89"/>
    </location>
</feature>
<comment type="subcellular location">
    <subcellularLocation>
        <location evidence="1">Nucleus</location>
    </subcellularLocation>
</comment>
<dbReference type="Gene3D" id="1.20.1060.20">
    <property type="match status" value="1"/>
</dbReference>
<feature type="region of interest" description="Disordered" evidence="13">
    <location>
        <begin position="1"/>
        <end position="271"/>
    </location>
</feature>
<reference evidence="15 17" key="3">
    <citation type="journal article" date="2015" name="BMC Genomics">
        <title>Sex and parasites: genomic and transcriptomic analysis of Microbotryum lychnidis-dioicae, the biotrophic and plant-castrating anther smut fungus.</title>
        <authorList>
            <person name="Perlin M.H."/>
            <person name="Amselem J."/>
            <person name="Fontanillas E."/>
            <person name="Toh S.S."/>
            <person name="Chen Z."/>
            <person name="Goldberg J."/>
            <person name="Duplessis S."/>
            <person name="Henrissat B."/>
            <person name="Young S."/>
            <person name="Zeng Q."/>
            <person name="Aguileta G."/>
            <person name="Petit E."/>
            <person name="Badouin H."/>
            <person name="Andrews J."/>
            <person name="Razeeq D."/>
            <person name="Gabaldon T."/>
            <person name="Quesneville H."/>
            <person name="Giraud T."/>
            <person name="Hood M.E."/>
            <person name="Schultz D.J."/>
            <person name="Cuomo C.A."/>
        </authorList>
    </citation>
    <scope>NUCLEOTIDE SEQUENCE [LARGE SCALE GENOMIC DNA]</scope>
    <source>
        <strain evidence="17">p1A1 Lamole</strain>
        <strain evidence="15">P1A1 Lamole</strain>
    </source>
</reference>
<dbReference type="GO" id="GO:0000796">
    <property type="term" value="C:condensin complex"/>
    <property type="evidence" value="ECO:0007669"/>
    <property type="project" value="TreeGrafter"/>
</dbReference>
<dbReference type="GO" id="GO:0005634">
    <property type="term" value="C:nucleus"/>
    <property type="evidence" value="ECO:0007669"/>
    <property type="project" value="UniProtKB-SubCell"/>
</dbReference>
<keyword evidence="5" id="KW-0547">Nucleotide-binding</keyword>
<feature type="coiled-coil region" evidence="12">
    <location>
        <begin position="726"/>
        <end position="753"/>
    </location>
</feature>
<evidence type="ECO:0000256" key="4">
    <source>
        <dbReference type="ARBA" id="ARBA00022618"/>
    </source>
</evidence>